<feature type="domain" description="FBD" evidence="1">
    <location>
        <begin position="53"/>
        <end position="124"/>
    </location>
</feature>
<dbReference type="Proteomes" id="UP000554482">
    <property type="component" value="Unassembled WGS sequence"/>
</dbReference>
<protein>
    <recommendedName>
        <fullName evidence="1">FBD domain-containing protein</fullName>
    </recommendedName>
</protein>
<dbReference type="SMART" id="SM00579">
    <property type="entry name" value="FBD"/>
    <property type="match status" value="1"/>
</dbReference>
<comment type="caution">
    <text evidence="2">The sequence shown here is derived from an EMBL/GenBank/DDBJ whole genome shotgun (WGS) entry which is preliminary data.</text>
</comment>
<gene>
    <name evidence="2" type="ORF">FRX31_020041</name>
</gene>
<dbReference type="EMBL" id="JABWDY010024294">
    <property type="protein sequence ID" value="KAF5190369.1"/>
    <property type="molecule type" value="Genomic_DNA"/>
</dbReference>
<reference evidence="2 3" key="1">
    <citation type="submission" date="2020-06" db="EMBL/GenBank/DDBJ databases">
        <title>Transcriptomic and genomic resources for Thalictrum thalictroides and T. hernandezii: Facilitating candidate gene discovery in an emerging model plant lineage.</title>
        <authorList>
            <person name="Arias T."/>
            <person name="Riano-Pachon D.M."/>
            <person name="Di Stilio V.S."/>
        </authorList>
    </citation>
    <scope>NUCLEOTIDE SEQUENCE [LARGE SCALE GENOMIC DNA]</scope>
    <source>
        <strain evidence="3">cv. WT478/WT964</strain>
        <tissue evidence="2">Leaves</tissue>
    </source>
</reference>
<proteinExistence type="predicted"/>
<dbReference type="OrthoDB" id="1696494at2759"/>
<keyword evidence="3" id="KW-1185">Reference proteome</keyword>
<accession>A0A7J6VZ17</accession>
<dbReference type="InterPro" id="IPR006566">
    <property type="entry name" value="FBD"/>
</dbReference>
<dbReference type="PANTHER" id="PTHR31900:SF34">
    <property type="entry name" value="EMB|CAB62440.1-RELATED"/>
    <property type="match status" value="1"/>
</dbReference>
<name>A0A7J6VZ17_THATH</name>
<dbReference type="PANTHER" id="PTHR31900">
    <property type="entry name" value="F-BOX/RNI SUPERFAMILY PROTEIN-RELATED"/>
    <property type="match status" value="1"/>
</dbReference>
<dbReference type="InterPro" id="IPR050232">
    <property type="entry name" value="FBL13/AtMIF1-like"/>
</dbReference>
<sequence>MFSTKNELQVLTLLLRSCPKLQRLHIKFNQDVGRSLDMLSMEGDWQYKELSTVDMLKHLRTIEINNLQGTESELDLVRYMLENANILEALLITCVKNNEETHARIIRKLLTFARASPNAKIFLS</sequence>
<evidence type="ECO:0000313" key="2">
    <source>
        <dbReference type="EMBL" id="KAF5190369.1"/>
    </source>
</evidence>
<dbReference type="AlphaFoldDB" id="A0A7J6VZ17"/>
<dbReference type="Pfam" id="PF08387">
    <property type="entry name" value="FBD"/>
    <property type="match status" value="1"/>
</dbReference>
<organism evidence="2 3">
    <name type="scientific">Thalictrum thalictroides</name>
    <name type="common">Rue-anemone</name>
    <name type="synonym">Anemone thalictroides</name>
    <dbReference type="NCBI Taxonomy" id="46969"/>
    <lineage>
        <taxon>Eukaryota</taxon>
        <taxon>Viridiplantae</taxon>
        <taxon>Streptophyta</taxon>
        <taxon>Embryophyta</taxon>
        <taxon>Tracheophyta</taxon>
        <taxon>Spermatophyta</taxon>
        <taxon>Magnoliopsida</taxon>
        <taxon>Ranunculales</taxon>
        <taxon>Ranunculaceae</taxon>
        <taxon>Thalictroideae</taxon>
        <taxon>Thalictrum</taxon>
    </lineage>
</organism>
<evidence type="ECO:0000313" key="3">
    <source>
        <dbReference type="Proteomes" id="UP000554482"/>
    </source>
</evidence>
<evidence type="ECO:0000259" key="1">
    <source>
        <dbReference type="SMART" id="SM00579"/>
    </source>
</evidence>